<dbReference type="PRINTS" id="PR00861">
    <property type="entry name" value="ALYTICPTASE"/>
</dbReference>
<evidence type="ECO:0000256" key="7">
    <source>
        <dbReference type="ARBA" id="ARBA00023157"/>
    </source>
</evidence>
<evidence type="ECO:0000256" key="4">
    <source>
        <dbReference type="ARBA" id="ARBA00022801"/>
    </source>
</evidence>
<dbReference type="InterPro" id="IPR035070">
    <property type="entry name" value="Streptogrisin_prodomain"/>
</dbReference>
<feature type="active site" description="Charge relay system" evidence="8">
    <location>
        <position position="206"/>
    </location>
</feature>
<dbReference type="InterPro" id="IPR009003">
    <property type="entry name" value="Peptidase_S1_PA"/>
</dbReference>
<dbReference type="PROSITE" id="PS00135">
    <property type="entry name" value="TRYPSIN_SER"/>
    <property type="match status" value="1"/>
</dbReference>
<organism evidence="13 14">
    <name type="scientific">Allostreptomyces psammosilenae</name>
    <dbReference type="NCBI Taxonomy" id="1892865"/>
    <lineage>
        <taxon>Bacteria</taxon>
        <taxon>Bacillati</taxon>
        <taxon>Actinomycetota</taxon>
        <taxon>Actinomycetes</taxon>
        <taxon>Kitasatosporales</taxon>
        <taxon>Streptomycetaceae</taxon>
        <taxon>Allostreptomyces</taxon>
    </lineage>
</organism>
<sequence>MRISDTPRRPRRPHLPAVAALGMAIAAALAVPSATAVPAEPSTPQPLADVVTTAVALESSLGDAAAGTYLDRTTGRVVVAVTDEAAADQVRAAGLDARIVERSTKELRAVITELDTTVDLTGTAWGIDPSTNQVVLSADDTVTEAEQAELSEAVSRFGDAVRVERVSGELRMNLLGGEAIYNGAVRCSLGFNVSDGTTYYFLTAGHCGDPGSTWAASPTGTPFATMEESSFPGDDYAVARYTSGETPPSAVRLDGGAEQPITSAADPVVGQTVSRSGSTTGVEEGVVTALNATVNYPEGRVSGLIQTTVCAEPGDSGGPLFSESVAHGLTSGGTGNCTTGGTTFYQPVTEPMELFDLDVYTDDGTGAGR</sequence>
<dbReference type="Pfam" id="PF00089">
    <property type="entry name" value="Trypsin"/>
    <property type="match status" value="1"/>
</dbReference>
<keyword evidence="3 10" id="KW-0732">Signal</keyword>
<dbReference type="EMBL" id="JACBZD010000001">
    <property type="protein sequence ID" value="NYI04773.1"/>
    <property type="molecule type" value="Genomic_DNA"/>
</dbReference>
<evidence type="ECO:0000259" key="12">
    <source>
        <dbReference type="Pfam" id="PF02983"/>
    </source>
</evidence>
<keyword evidence="4 13" id="KW-0378">Hydrolase</keyword>
<keyword evidence="14" id="KW-1185">Reference proteome</keyword>
<dbReference type="RefSeq" id="WP_312892498.1">
    <property type="nucleotide sequence ID" value="NZ_JACBZD010000001.1"/>
</dbReference>
<evidence type="ECO:0000256" key="3">
    <source>
        <dbReference type="ARBA" id="ARBA00022729"/>
    </source>
</evidence>
<dbReference type="PROSITE" id="PS51318">
    <property type="entry name" value="TAT"/>
    <property type="match status" value="1"/>
</dbReference>
<dbReference type="AlphaFoldDB" id="A0A852ZQU5"/>
<dbReference type="InterPro" id="IPR043504">
    <property type="entry name" value="Peptidase_S1_PA_chymotrypsin"/>
</dbReference>
<dbReference type="Gene3D" id="2.40.10.10">
    <property type="entry name" value="Trypsin-like serine proteases"/>
    <property type="match status" value="2"/>
</dbReference>
<evidence type="ECO:0000256" key="10">
    <source>
        <dbReference type="SAM" id="SignalP"/>
    </source>
</evidence>
<keyword evidence="2" id="KW-0645">Protease</keyword>
<keyword evidence="7 9" id="KW-1015">Disulfide bond</keyword>
<protein>
    <submittedName>
        <fullName evidence="13">Streptogrisin D</fullName>
        <ecNumber evidence="13">3.4.21.-</ecNumber>
    </submittedName>
</protein>
<dbReference type="PIRSF" id="PIRSF001134">
    <property type="entry name" value="Streptogrisin"/>
    <property type="match status" value="1"/>
</dbReference>
<dbReference type="InterPro" id="IPR006311">
    <property type="entry name" value="TAT_signal"/>
</dbReference>
<dbReference type="Gene3D" id="3.30.300.50">
    <property type="match status" value="1"/>
</dbReference>
<name>A0A852ZQU5_9ACTN</name>
<evidence type="ECO:0000256" key="2">
    <source>
        <dbReference type="ARBA" id="ARBA00022670"/>
    </source>
</evidence>
<dbReference type="Proteomes" id="UP000567795">
    <property type="component" value="Unassembled WGS sequence"/>
</dbReference>
<keyword evidence="5" id="KW-0720">Serine protease</keyword>
<dbReference type="SUPFAM" id="SSF50494">
    <property type="entry name" value="Trypsin-like serine proteases"/>
    <property type="match status" value="1"/>
</dbReference>
<dbReference type="Pfam" id="PF02983">
    <property type="entry name" value="Pro_Al_protease"/>
    <property type="match status" value="1"/>
</dbReference>
<evidence type="ECO:0000256" key="6">
    <source>
        <dbReference type="ARBA" id="ARBA00023145"/>
    </source>
</evidence>
<feature type="disulfide bond" evidence="9">
    <location>
        <begin position="310"/>
        <end position="337"/>
    </location>
</feature>
<feature type="active site" description="Charge relay system" evidence="8">
    <location>
        <position position="235"/>
    </location>
</feature>
<dbReference type="InterPro" id="IPR001316">
    <property type="entry name" value="Pept_S1A_streptogrisin"/>
</dbReference>
<keyword evidence="6" id="KW-0865">Zymogen</keyword>
<evidence type="ECO:0000256" key="1">
    <source>
        <dbReference type="ARBA" id="ARBA00007664"/>
    </source>
</evidence>
<feature type="disulfide bond" evidence="9">
    <location>
        <begin position="187"/>
        <end position="207"/>
    </location>
</feature>
<dbReference type="EC" id="3.4.21.-" evidence="13"/>
<dbReference type="CDD" id="cd21112">
    <property type="entry name" value="alphaLP-like"/>
    <property type="match status" value="1"/>
</dbReference>
<dbReference type="InterPro" id="IPR018114">
    <property type="entry name" value="TRYPSIN_HIS"/>
</dbReference>
<evidence type="ECO:0000313" key="13">
    <source>
        <dbReference type="EMBL" id="NYI04773.1"/>
    </source>
</evidence>
<dbReference type="InterPro" id="IPR033116">
    <property type="entry name" value="TRYPSIN_SER"/>
</dbReference>
<evidence type="ECO:0000256" key="5">
    <source>
        <dbReference type="ARBA" id="ARBA00022825"/>
    </source>
</evidence>
<evidence type="ECO:0000256" key="8">
    <source>
        <dbReference type="PIRSR" id="PIRSR001134-1"/>
    </source>
</evidence>
<dbReference type="InterPro" id="IPR004236">
    <property type="entry name" value="Pept_S1_alpha_lytic"/>
</dbReference>
<dbReference type="PROSITE" id="PS00134">
    <property type="entry name" value="TRYPSIN_HIS"/>
    <property type="match status" value="1"/>
</dbReference>
<evidence type="ECO:0000259" key="11">
    <source>
        <dbReference type="Pfam" id="PF00089"/>
    </source>
</evidence>
<feature type="signal peptide" evidence="10">
    <location>
        <begin position="1"/>
        <end position="30"/>
    </location>
</feature>
<comment type="caution">
    <text evidence="13">The sequence shown here is derived from an EMBL/GenBank/DDBJ whole genome shotgun (WGS) entry which is preliminary data.</text>
</comment>
<feature type="active site" description="Charge relay system" evidence="8">
    <location>
        <position position="316"/>
    </location>
</feature>
<evidence type="ECO:0000313" key="14">
    <source>
        <dbReference type="Proteomes" id="UP000567795"/>
    </source>
</evidence>
<evidence type="ECO:0000256" key="9">
    <source>
        <dbReference type="PIRSR" id="PIRSR001134-2"/>
    </source>
</evidence>
<dbReference type="GO" id="GO:0006508">
    <property type="term" value="P:proteolysis"/>
    <property type="evidence" value="ECO:0007669"/>
    <property type="project" value="UniProtKB-KW"/>
</dbReference>
<comment type="similarity">
    <text evidence="1">Belongs to the peptidase S1 family.</text>
</comment>
<reference evidence="13 14" key="1">
    <citation type="submission" date="2020-07" db="EMBL/GenBank/DDBJ databases">
        <title>Sequencing the genomes of 1000 actinobacteria strains.</title>
        <authorList>
            <person name="Klenk H.-P."/>
        </authorList>
    </citation>
    <scope>NUCLEOTIDE SEQUENCE [LARGE SCALE GENOMIC DNA]</scope>
    <source>
        <strain evidence="13 14">DSM 42178</strain>
    </source>
</reference>
<accession>A0A852ZQU5</accession>
<dbReference type="GO" id="GO:0004252">
    <property type="term" value="F:serine-type endopeptidase activity"/>
    <property type="evidence" value="ECO:0007669"/>
    <property type="project" value="InterPro"/>
</dbReference>
<feature type="domain" description="Peptidase S1A alpha-lytic prodomain" evidence="12">
    <location>
        <begin position="102"/>
        <end position="155"/>
    </location>
</feature>
<feature type="domain" description="Peptidase S1" evidence="11">
    <location>
        <begin position="176"/>
        <end position="349"/>
    </location>
</feature>
<dbReference type="GO" id="GO:0005576">
    <property type="term" value="C:extracellular region"/>
    <property type="evidence" value="ECO:0007669"/>
    <property type="project" value="InterPro"/>
</dbReference>
<gene>
    <name evidence="13" type="ORF">FHU37_001716</name>
</gene>
<feature type="chain" id="PRO_5039413441" evidence="10">
    <location>
        <begin position="31"/>
        <end position="369"/>
    </location>
</feature>
<dbReference type="InterPro" id="IPR001254">
    <property type="entry name" value="Trypsin_dom"/>
</dbReference>
<proteinExistence type="inferred from homology"/>